<evidence type="ECO:0000313" key="18">
    <source>
        <dbReference type="EMBL" id="OGN19092.1"/>
    </source>
</evidence>
<comment type="cofactor">
    <cofactor evidence="14 15">
        <name>Mn(2+)</name>
        <dbReference type="ChEBI" id="CHEBI:29035"/>
    </cofactor>
    <cofactor evidence="14 15">
        <name>Mg(2+)</name>
        <dbReference type="ChEBI" id="CHEBI:18420"/>
    </cofactor>
    <text evidence="14 15">Manganese or magnesium. Binds 1 divalent metal ion per monomer in the absence of substrate. May bind a second metal ion after substrate binding.</text>
</comment>
<evidence type="ECO:0000256" key="4">
    <source>
        <dbReference type="ARBA" id="ARBA00004496"/>
    </source>
</evidence>
<organism evidence="18 19">
    <name type="scientific">Candidatus Yanofskybacteria bacterium RIFCSPHIGHO2_12_FULL_45_19b</name>
    <dbReference type="NCBI Taxonomy" id="1802689"/>
    <lineage>
        <taxon>Bacteria</taxon>
        <taxon>Candidatus Yanofskyibacteriota</taxon>
    </lineage>
</organism>
<dbReference type="AlphaFoldDB" id="A0A1F8G142"/>
<dbReference type="SUPFAM" id="SSF53098">
    <property type="entry name" value="Ribonuclease H-like"/>
    <property type="match status" value="1"/>
</dbReference>
<evidence type="ECO:0000256" key="2">
    <source>
        <dbReference type="ARBA" id="ARBA00001946"/>
    </source>
</evidence>
<evidence type="ECO:0000256" key="14">
    <source>
        <dbReference type="HAMAP-Rule" id="MF_00052"/>
    </source>
</evidence>
<dbReference type="Proteomes" id="UP000177478">
    <property type="component" value="Unassembled WGS sequence"/>
</dbReference>
<dbReference type="GO" id="GO:0003723">
    <property type="term" value="F:RNA binding"/>
    <property type="evidence" value="ECO:0007669"/>
    <property type="project" value="UniProtKB-UniRule"/>
</dbReference>
<dbReference type="STRING" id="1802689.A3F25_00980"/>
<comment type="similarity">
    <text evidence="5 14 16">Belongs to the RNase HII family.</text>
</comment>
<dbReference type="GO" id="GO:0030145">
    <property type="term" value="F:manganese ion binding"/>
    <property type="evidence" value="ECO:0007669"/>
    <property type="project" value="UniProtKB-UniRule"/>
</dbReference>
<dbReference type="InterPro" id="IPR001352">
    <property type="entry name" value="RNase_HII/HIII"/>
</dbReference>
<dbReference type="EMBL" id="MGKD01000023">
    <property type="protein sequence ID" value="OGN19092.1"/>
    <property type="molecule type" value="Genomic_DNA"/>
</dbReference>
<evidence type="ECO:0000256" key="3">
    <source>
        <dbReference type="ARBA" id="ARBA00004065"/>
    </source>
</evidence>
<keyword evidence="9 14" id="KW-0540">Nuclease</keyword>
<evidence type="ECO:0000259" key="17">
    <source>
        <dbReference type="PROSITE" id="PS51975"/>
    </source>
</evidence>
<comment type="cofactor">
    <cofactor evidence="2">
        <name>Mg(2+)</name>
        <dbReference type="ChEBI" id="CHEBI:18420"/>
    </cofactor>
</comment>
<gene>
    <name evidence="14" type="primary">rnhB</name>
    <name evidence="18" type="ORF">A3F25_00980</name>
</gene>
<dbReference type="HAMAP" id="MF_00052_B">
    <property type="entry name" value="RNase_HII_B"/>
    <property type="match status" value="1"/>
</dbReference>
<evidence type="ECO:0000256" key="12">
    <source>
        <dbReference type="ARBA" id="ARBA00022801"/>
    </source>
</evidence>
<dbReference type="GO" id="GO:0032299">
    <property type="term" value="C:ribonuclease H2 complex"/>
    <property type="evidence" value="ECO:0007669"/>
    <property type="project" value="TreeGrafter"/>
</dbReference>
<dbReference type="InterPro" id="IPR024567">
    <property type="entry name" value="RNase_HII/HIII_dom"/>
</dbReference>
<dbReference type="InterPro" id="IPR036397">
    <property type="entry name" value="RNaseH_sf"/>
</dbReference>
<name>A0A1F8G142_9BACT</name>
<evidence type="ECO:0000256" key="6">
    <source>
        <dbReference type="ARBA" id="ARBA00012180"/>
    </source>
</evidence>
<keyword evidence="12 14" id="KW-0378">Hydrolase</keyword>
<proteinExistence type="inferred from homology"/>
<evidence type="ECO:0000256" key="9">
    <source>
        <dbReference type="ARBA" id="ARBA00022722"/>
    </source>
</evidence>
<evidence type="ECO:0000256" key="15">
    <source>
        <dbReference type="PROSITE-ProRule" id="PRU01319"/>
    </source>
</evidence>
<evidence type="ECO:0000256" key="8">
    <source>
        <dbReference type="ARBA" id="ARBA00022490"/>
    </source>
</evidence>
<comment type="catalytic activity">
    <reaction evidence="1 14 15 16">
        <text>Endonucleolytic cleavage to 5'-phosphomonoester.</text>
        <dbReference type="EC" id="3.1.26.4"/>
    </reaction>
</comment>
<evidence type="ECO:0000256" key="1">
    <source>
        <dbReference type="ARBA" id="ARBA00000077"/>
    </source>
</evidence>
<dbReference type="PROSITE" id="PS51975">
    <property type="entry name" value="RNASE_H_2"/>
    <property type="match status" value="1"/>
</dbReference>
<dbReference type="Gene3D" id="3.30.420.10">
    <property type="entry name" value="Ribonuclease H-like superfamily/Ribonuclease H"/>
    <property type="match status" value="1"/>
</dbReference>
<dbReference type="PANTHER" id="PTHR10954">
    <property type="entry name" value="RIBONUCLEASE H2 SUBUNIT A"/>
    <property type="match status" value="1"/>
</dbReference>
<keyword evidence="13 14" id="KW-0464">Manganese</keyword>
<evidence type="ECO:0000256" key="5">
    <source>
        <dbReference type="ARBA" id="ARBA00007383"/>
    </source>
</evidence>
<reference evidence="18 19" key="1">
    <citation type="journal article" date="2016" name="Nat. Commun.">
        <title>Thousands of microbial genomes shed light on interconnected biogeochemical processes in an aquifer system.</title>
        <authorList>
            <person name="Anantharaman K."/>
            <person name="Brown C.T."/>
            <person name="Hug L.A."/>
            <person name="Sharon I."/>
            <person name="Castelle C.J."/>
            <person name="Probst A.J."/>
            <person name="Thomas B.C."/>
            <person name="Singh A."/>
            <person name="Wilkins M.J."/>
            <person name="Karaoz U."/>
            <person name="Brodie E.L."/>
            <person name="Williams K.H."/>
            <person name="Hubbard S.S."/>
            <person name="Banfield J.F."/>
        </authorList>
    </citation>
    <scope>NUCLEOTIDE SEQUENCE [LARGE SCALE GENOMIC DNA]</scope>
</reference>
<evidence type="ECO:0000256" key="16">
    <source>
        <dbReference type="RuleBase" id="RU003515"/>
    </source>
</evidence>
<evidence type="ECO:0000256" key="11">
    <source>
        <dbReference type="ARBA" id="ARBA00022759"/>
    </source>
</evidence>
<keyword evidence="8 14" id="KW-0963">Cytoplasm</keyword>
<protein>
    <recommendedName>
        <fullName evidence="7 14">Ribonuclease HII</fullName>
        <shortName evidence="14">RNase HII</shortName>
        <ecNumber evidence="6 14">3.1.26.4</ecNumber>
    </recommendedName>
</protein>
<feature type="binding site" evidence="14 15">
    <location>
        <position position="133"/>
    </location>
    <ligand>
        <name>a divalent metal cation</name>
        <dbReference type="ChEBI" id="CHEBI:60240"/>
    </ligand>
</feature>
<comment type="function">
    <text evidence="3 14 16">Endonuclease that specifically degrades the RNA of RNA-DNA hybrids.</text>
</comment>
<keyword evidence="10 14" id="KW-0479">Metal-binding</keyword>
<sequence>MFPTKNLEHKMLQVGYKNIIGVDEVGYGALAGPVVVCALMIDWKRVKKNDALLKLGVRDSKQLTAAERERIALALRNDPRVTFQIASASPATIDRINILLAAQGAMRRAVSRMMNHELRIKLDKKSNSIVLVDGNRLIPKLKLPQRTIIGGDQKVFTIACASIIAKVCRDQIMIRYAKTYPQYGFAKHKGYGTKEHFAWLTTIGPSLIHRRSFTLTSKLL</sequence>
<dbReference type="Pfam" id="PF01351">
    <property type="entry name" value="RNase_HII"/>
    <property type="match status" value="1"/>
</dbReference>
<dbReference type="CDD" id="cd07182">
    <property type="entry name" value="RNase_HII_bacteria_HII_like"/>
    <property type="match status" value="1"/>
</dbReference>
<comment type="caution">
    <text evidence="18">The sequence shown here is derived from an EMBL/GenBank/DDBJ whole genome shotgun (WGS) entry which is preliminary data.</text>
</comment>
<dbReference type="GO" id="GO:0005737">
    <property type="term" value="C:cytoplasm"/>
    <property type="evidence" value="ECO:0007669"/>
    <property type="project" value="UniProtKB-SubCell"/>
</dbReference>
<evidence type="ECO:0000256" key="7">
    <source>
        <dbReference type="ARBA" id="ARBA00019179"/>
    </source>
</evidence>
<feature type="binding site" evidence="14 15">
    <location>
        <position position="23"/>
    </location>
    <ligand>
        <name>a divalent metal cation</name>
        <dbReference type="ChEBI" id="CHEBI:60240"/>
    </ligand>
</feature>
<dbReference type="GO" id="GO:0043137">
    <property type="term" value="P:DNA replication, removal of RNA primer"/>
    <property type="evidence" value="ECO:0007669"/>
    <property type="project" value="TreeGrafter"/>
</dbReference>
<evidence type="ECO:0000256" key="10">
    <source>
        <dbReference type="ARBA" id="ARBA00022723"/>
    </source>
</evidence>
<feature type="domain" description="RNase H type-2" evidence="17">
    <location>
        <begin position="17"/>
        <end position="220"/>
    </location>
</feature>
<dbReference type="PANTHER" id="PTHR10954:SF18">
    <property type="entry name" value="RIBONUCLEASE HII"/>
    <property type="match status" value="1"/>
</dbReference>
<comment type="subcellular location">
    <subcellularLocation>
        <location evidence="4 14">Cytoplasm</location>
    </subcellularLocation>
</comment>
<dbReference type="GO" id="GO:0006298">
    <property type="term" value="P:mismatch repair"/>
    <property type="evidence" value="ECO:0007669"/>
    <property type="project" value="TreeGrafter"/>
</dbReference>
<keyword evidence="11 14" id="KW-0255">Endonuclease</keyword>
<dbReference type="EC" id="3.1.26.4" evidence="6 14"/>
<dbReference type="GO" id="GO:0004523">
    <property type="term" value="F:RNA-DNA hybrid ribonuclease activity"/>
    <property type="evidence" value="ECO:0007669"/>
    <property type="project" value="UniProtKB-UniRule"/>
</dbReference>
<dbReference type="NCBIfam" id="NF000595">
    <property type="entry name" value="PRK00015.1-3"/>
    <property type="match status" value="1"/>
</dbReference>
<feature type="binding site" evidence="14 15">
    <location>
        <position position="24"/>
    </location>
    <ligand>
        <name>a divalent metal cation</name>
        <dbReference type="ChEBI" id="CHEBI:60240"/>
    </ligand>
</feature>
<dbReference type="InterPro" id="IPR012337">
    <property type="entry name" value="RNaseH-like_sf"/>
</dbReference>
<dbReference type="InterPro" id="IPR022898">
    <property type="entry name" value="RNase_HII"/>
</dbReference>
<evidence type="ECO:0000256" key="13">
    <source>
        <dbReference type="ARBA" id="ARBA00023211"/>
    </source>
</evidence>
<evidence type="ECO:0000313" key="19">
    <source>
        <dbReference type="Proteomes" id="UP000177478"/>
    </source>
</evidence>
<accession>A0A1F8G142</accession>